<accession>A0A5D4TYH7</accession>
<evidence type="ECO:0000313" key="3">
    <source>
        <dbReference type="Proteomes" id="UP000324269"/>
    </source>
</evidence>
<dbReference type="Proteomes" id="UP000324269">
    <property type="component" value="Unassembled WGS sequence"/>
</dbReference>
<dbReference type="RefSeq" id="WP_148968317.1">
    <property type="nucleotide sequence ID" value="NZ_JBNIKW010000004.1"/>
</dbReference>
<name>A0A5D4TYH7_9BACI</name>
<evidence type="ECO:0000256" key="1">
    <source>
        <dbReference type="SAM" id="Coils"/>
    </source>
</evidence>
<gene>
    <name evidence="2" type="ORF">FZC85_10660</name>
</gene>
<organism evidence="2 3">
    <name type="scientific">Rossellomorea aquimaris</name>
    <dbReference type="NCBI Taxonomy" id="189382"/>
    <lineage>
        <taxon>Bacteria</taxon>
        <taxon>Bacillati</taxon>
        <taxon>Bacillota</taxon>
        <taxon>Bacilli</taxon>
        <taxon>Bacillales</taxon>
        <taxon>Bacillaceae</taxon>
        <taxon>Rossellomorea</taxon>
    </lineage>
</organism>
<keyword evidence="1" id="KW-0175">Coiled coil</keyword>
<dbReference type="EMBL" id="VTEZ01000003">
    <property type="protein sequence ID" value="TYS85444.1"/>
    <property type="molecule type" value="Genomic_DNA"/>
</dbReference>
<reference evidence="2 3" key="1">
    <citation type="submission" date="2019-08" db="EMBL/GenBank/DDBJ databases">
        <title>Bacillus genomes from the desert of Cuatro Cienegas, Coahuila.</title>
        <authorList>
            <person name="Olmedo-Alvarez G."/>
        </authorList>
    </citation>
    <scope>NUCLEOTIDE SEQUENCE [LARGE SCALE GENOMIC DNA]</scope>
    <source>
        <strain evidence="2 3">CH87b_3T</strain>
    </source>
</reference>
<sequence>MSVNDDLKKQLENLDISGIMNLAETMVNEKELKQTKGNTNEIEGNKLIQEETLSSLNKSLKNLVNPTSLSFLSNIGKLSDVHQSSIGTSSLLKSIGSLENELVNTQQKLDELKKQNTKILRLLKANTE</sequence>
<comment type="caution">
    <text evidence="2">The sequence shown here is derived from an EMBL/GenBank/DDBJ whole genome shotgun (WGS) entry which is preliminary data.</text>
</comment>
<feature type="coiled-coil region" evidence="1">
    <location>
        <begin position="95"/>
        <end position="122"/>
    </location>
</feature>
<dbReference type="AlphaFoldDB" id="A0A5D4TYH7"/>
<proteinExistence type="predicted"/>
<protein>
    <submittedName>
        <fullName evidence="2">Uncharacterized protein</fullName>
    </submittedName>
</protein>
<evidence type="ECO:0000313" key="2">
    <source>
        <dbReference type="EMBL" id="TYS85444.1"/>
    </source>
</evidence>